<accession>A0A1J5TDW4</accession>
<name>A0A1J5TDW4_9ZZZZ</name>
<keyword evidence="4" id="KW-0472">Membrane</keyword>
<evidence type="ECO:0000259" key="5">
    <source>
        <dbReference type="PROSITE" id="PS51007"/>
    </source>
</evidence>
<dbReference type="InterPro" id="IPR009056">
    <property type="entry name" value="Cyt_c-like_dom"/>
</dbReference>
<dbReference type="AlphaFoldDB" id="A0A1J5TDW4"/>
<evidence type="ECO:0000256" key="3">
    <source>
        <dbReference type="ARBA" id="ARBA00023004"/>
    </source>
</evidence>
<dbReference type="InterPro" id="IPR036909">
    <property type="entry name" value="Cyt_c-like_dom_sf"/>
</dbReference>
<keyword evidence="4" id="KW-1133">Transmembrane helix</keyword>
<evidence type="ECO:0000256" key="1">
    <source>
        <dbReference type="ARBA" id="ARBA00022617"/>
    </source>
</evidence>
<sequence length="318" mass="35263">MAGFREYKVGARLFAMAFGGSMCITLLFPSINIAAVSSTDVALSKQLAVGHETGFNLEDPFLQGKNKPTVVALKADPKTGQPLGEAMSVFVYQPGTTFPAGILHPRILGQGIEQLSVEQGHITDAQKAYGAVFTVSKGTYQGKEFSYIDNLTATKGWMPADVMHSAKDEDISHAGAGKTYFVREGCWWCHTLLPEQTQDWQVFGAPPMLGDFNGESPTAFGSDRKAPDLMHVGSRNSSKEWLMMHFFNPRLVQPHSIMPRFDYLWGEKDASGNKIDYDKWRAEYDEYREGKRVSPPDVPAYASDSEIRSLIDFMLSLK</sequence>
<gene>
    <name evidence="6" type="ORF">GALL_16110</name>
</gene>
<dbReference type="EMBL" id="MLJW01000003">
    <property type="protein sequence ID" value="OIR18283.1"/>
    <property type="molecule type" value="Genomic_DNA"/>
</dbReference>
<keyword evidence="4" id="KW-0812">Transmembrane</keyword>
<comment type="caution">
    <text evidence="6">The sequence shown here is derived from an EMBL/GenBank/DDBJ whole genome shotgun (WGS) entry which is preliminary data.</text>
</comment>
<protein>
    <submittedName>
        <fullName evidence="6">Cytochrome C oxidase, mono-heme subunit/FixO</fullName>
    </submittedName>
</protein>
<feature type="domain" description="Cytochrome c" evidence="5">
    <location>
        <begin position="172"/>
        <end position="318"/>
    </location>
</feature>
<dbReference type="SUPFAM" id="SSF46626">
    <property type="entry name" value="Cytochrome c"/>
    <property type="match status" value="1"/>
</dbReference>
<dbReference type="InterPro" id="IPR003468">
    <property type="entry name" value="Cyt_c_oxidase_monohaem-su/FixO"/>
</dbReference>
<dbReference type="GO" id="GO:0046872">
    <property type="term" value="F:metal ion binding"/>
    <property type="evidence" value="ECO:0007669"/>
    <property type="project" value="UniProtKB-KW"/>
</dbReference>
<dbReference type="GO" id="GO:0009055">
    <property type="term" value="F:electron transfer activity"/>
    <property type="evidence" value="ECO:0007669"/>
    <property type="project" value="InterPro"/>
</dbReference>
<evidence type="ECO:0000256" key="2">
    <source>
        <dbReference type="ARBA" id="ARBA00022723"/>
    </source>
</evidence>
<keyword evidence="2" id="KW-0479">Metal-binding</keyword>
<proteinExistence type="predicted"/>
<dbReference type="PROSITE" id="PS51007">
    <property type="entry name" value="CYTC"/>
    <property type="match status" value="1"/>
</dbReference>
<organism evidence="6">
    <name type="scientific">mine drainage metagenome</name>
    <dbReference type="NCBI Taxonomy" id="410659"/>
    <lineage>
        <taxon>unclassified sequences</taxon>
        <taxon>metagenomes</taxon>
        <taxon>ecological metagenomes</taxon>
    </lineage>
</organism>
<dbReference type="GO" id="GO:0020037">
    <property type="term" value="F:heme binding"/>
    <property type="evidence" value="ECO:0007669"/>
    <property type="project" value="InterPro"/>
</dbReference>
<keyword evidence="3" id="KW-0408">Iron</keyword>
<evidence type="ECO:0000256" key="4">
    <source>
        <dbReference type="SAM" id="Phobius"/>
    </source>
</evidence>
<dbReference type="Pfam" id="PF02433">
    <property type="entry name" value="FixO"/>
    <property type="match status" value="1"/>
</dbReference>
<feature type="transmembrane region" description="Helical" evidence="4">
    <location>
        <begin position="12"/>
        <end position="31"/>
    </location>
</feature>
<reference evidence="6" key="1">
    <citation type="submission" date="2016-10" db="EMBL/GenBank/DDBJ databases">
        <title>Sequence of Gallionella enrichment culture.</title>
        <authorList>
            <person name="Poehlein A."/>
            <person name="Muehling M."/>
            <person name="Daniel R."/>
        </authorList>
    </citation>
    <scope>NUCLEOTIDE SEQUENCE</scope>
</reference>
<dbReference type="Gene3D" id="1.10.760.10">
    <property type="entry name" value="Cytochrome c-like domain"/>
    <property type="match status" value="1"/>
</dbReference>
<keyword evidence="1" id="KW-0349">Heme</keyword>
<evidence type="ECO:0000313" key="6">
    <source>
        <dbReference type="EMBL" id="OIR18283.1"/>
    </source>
</evidence>